<protein>
    <submittedName>
        <fullName evidence="1">Uncharacterized protein</fullName>
    </submittedName>
</protein>
<feature type="non-terminal residue" evidence="1">
    <location>
        <position position="282"/>
    </location>
</feature>
<name>A0A0X3P0M8_SCHSO</name>
<gene>
    <name evidence="1" type="ORF">TR116254</name>
</gene>
<organism evidence="1">
    <name type="scientific">Schistocephalus solidus</name>
    <name type="common">Tapeworm</name>
    <dbReference type="NCBI Taxonomy" id="70667"/>
    <lineage>
        <taxon>Eukaryota</taxon>
        <taxon>Metazoa</taxon>
        <taxon>Spiralia</taxon>
        <taxon>Lophotrochozoa</taxon>
        <taxon>Platyhelminthes</taxon>
        <taxon>Cestoda</taxon>
        <taxon>Eucestoda</taxon>
        <taxon>Diphyllobothriidea</taxon>
        <taxon>Diphyllobothriidae</taxon>
        <taxon>Schistocephalus</taxon>
    </lineage>
</organism>
<dbReference type="AlphaFoldDB" id="A0A0X3P0M8"/>
<reference evidence="1" key="1">
    <citation type="submission" date="2016-01" db="EMBL/GenBank/DDBJ databases">
        <title>Reference transcriptome for the parasite Schistocephalus solidus: insights into the molecular evolution of parasitism.</title>
        <authorList>
            <person name="Hebert F.O."/>
            <person name="Grambauer S."/>
            <person name="Barber I."/>
            <person name="Landry C.R."/>
            <person name="Aubin-Horth N."/>
        </authorList>
    </citation>
    <scope>NUCLEOTIDE SEQUENCE</scope>
</reference>
<proteinExistence type="predicted"/>
<accession>A0A0X3P0M8</accession>
<dbReference type="EMBL" id="GEEE01017684">
    <property type="protein sequence ID" value="JAP45541.1"/>
    <property type="molecule type" value="Transcribed_RNA"/>
</dbReference>
<evidence type="ECO:0000313" key="1">
    <source>
        <dbReference type="EMBL" id="JAP45541.1"/>
    </source>
</evidence>
<sequence>MSDFLRVPEIQRCASPIGDCGTNDPRYNILRETYSINGSVECDRSESFWGNSNLISESFEQTVSGSSLSSQQMDEHVQVPGSGDKPVCLSCRRDTLTQEDSGAINARENEFMELPVLNQRNAGAVVTSLPNCRPHLLDLRASELEPKMPLQDHTPTDSGFAGCNSLEPTSISSISCPTESPTHLVSPRQLSEDAYTDNQSPSALKAVGLHQQLTRLHNFFETLQRERLDLESRLERTKELKGNLLDRVQEAKPTNNTTDRSEGKTQLAELHNLLIKESARTS</sequence>